<proteinExistence type="predicted"/>
<dbReference type="RefSeq" id="WP_379897161.1">
    <property type="nucleotide sequence ID" value="NZ_JBHTOG010000011.1"/>
</dbReference>
<accession>A0ABW4CNW7</accession>
<dbReference type="Proteomes" id="UP001597192">
    <property type="component" value="Unassembled WGS sequence"/>
</dbReference>
<dbReference type="InterPro" id="IPR027417">
    <property type="entry name" value="P-loop_NTPase"/>
</dbReference>
<evidence type="ECO:0000313" key="1">
    <source>
        <dbReference type="EMBL" id="MFD1431586.1"/>
    </source>
</evidence>
<protein>
    <submittedName>
        <fullName evidence="1">Uncharacterized protein</fullName>
    </submittedName>
</protein>
<evidence type="ECO:0000313" key="2">
    <source>
        <dbReference type="Proteomes" id="UP001597192"/>
    </source>
</evidence>
<gene>
    <name evidence="1" type="ORF">ACFQ47_02645</name>
</gene>
<organism evidence="1 2">
    <name type="scientific">Lacticaseibacillus yichunensis</name>
    <dbReference type="NCBI Taxonomy" id="2486015"/>
    <lineage>
        <taxon>Bacteria</taxon>
        <taxon>Bacillati</taxon>
        <taxon>Bacillota</taxon>
        <taxon>Bacilli</taxon>
        <taxon>Lactobacillales</taxon>
        <taxon>Lactobacillaceae</taxon>
        <taxon>Lacticaseibacillus</taxon>
    </lineage>
</organism>
<dbReference type="Gene3D" id="3.40.50.300">
    <property type="entry name" value="P-loop containing nucleotide triphosphate hydrolases"/>
    <property type="match status" value="1"/>
</dbReference>
<comment type="caution">
    <text evidence="1">The sequence shown here is derived from an EMBL/GenBank/DDBJ whole genome shotgun (WGS) entry which is preliminary data.</text>
</comment>
<sequence>MRLVLGELAPTSGRAELFAQPASELPRSSVYGEVGMLVQSGHIFGGTVRENLSLCTQAFSDAQMTAAMTRAGLGEWLARHDLDTVVSEANPILSGGKISDWP</sequence>
<keyword evidence="2" id="KW-1185">Reference proteome</keyword>
<reference evidence="2" key="1">
    <citation type="journal article" date="2019" name="Int. J. Syst. Evol. Microbiol.">
        <title>The Global Catalogue of Microorganisms (GCM) 10K type strain sequencing project: providing services to taxonomists for standard genome sequencing and annotation.</title>
        <authorList>
            <consortium name="The Broad Institute Genomics Platform"/>
            <consortium name="The Broad Institute Genome Sequencing Center for Infectious Disease"/>
            <person name="Wu L."/>
            <person name="Ma J."/>
        </authorList>
    </citation>
    <scope>NUCLEOTIDE SEQUENCE [LARGE SCALE GENOMIC DNA]</scope>
    <source>
        <strain evidence="2">CCM 8947</strain>
    </source>
</reference>
<dbReference type="SUPFAM" id="SSF52540">
    <property type="entry name" value="P-loop containing nucleoside triphosphate hydrolases"/>
    <property type="match status" value="1"/>
</dbReference>
<name>A0ABW4CNW7_9LACO</name>
<dbReference type="EMBL" id="JBHTOG010000011">
    <property type="protein sequence ID" value="MFD1431586.1"/>
    <property type="molecule type" value="Genomic_DNA"/>
</dbReference>